<dbReference type="InterPro" id="IPR008593">
    <property type="entry name" value="Dam_MeTrfase"/>
</dbReference>
<evidence type="ECO:0000313" key="1">
    <source>
        <dbReference type="EMBL" id="NDP48958.1"/>
    </source>
</evidence>
<proteinExistence type="predicted"/>
<organism evidence="1 2">
    <name type="scientific">Sulfuriferula multivorans</name>
    <dbReference type="NCBI Taxonomy" id="1559896"/>
    <lineage>
        <taxon>Bacteria</taxon>
        <taxon>Pseudomonadati</taxon>
        <taxon>Pseudomonadota</taxon>
        <taxon>Betaproteobacteria</taxon>
        <taxon>Nitrosomonadales</taxon>
        <taxon>Sulfuricellaceae</taxon>
        <taxon>Sulfuriferula</taxon>
    </lineage>
</organism>
<comment type="caution">
    <text evidence="1">The sequence shown here is derived from an EMBL/GenBank/DDBJ whole genome shotgun (WGS) entry which is preliminary data.</text>
</comment>
<dbReference type="GO" id="GO:0003677">
    <property type="term" value="F:DNA binding"/>
    <property type="evidence" value="ECO:0007669"/>
    <property type="project" value="InterPro"/>
</dbReference>
<name>A0A7C9P912_9PROT</name>
<evidence type="ECO:0008006" key="3">
    <source>
        <dbReference type="Google" id="ProtNLM"/>
    </source>
</evidence>
<sequence>MLTPGYVLEPARRLLGGIGLDPCTEPDNPTGSAKWYSLPDDGCTLPWDAETVWCNPPYGEARDRWVDRCIAEGEQRKVLLLIPAHTETRTFQRALNACTTVLLVRARLRFGVLRDNGRQEAASHGSALFGFGVDLSPMHDLGIVLTPNV</sequence>
<accession>A0A7C9P912</accession>
<dbReference type="EMBL" id="JAAFGW010000184">
    <property type="protein sequence ID" value="NDP48958.1"/>
    <property type="molecule type" value="Genomic_DNA"/>
</dbReference>
<gene>
    <name evidence="1" type="ORF">GZ085_11355</name>
</gene>
<evidence type="ECO:0000313" key="2">
    <source>
        <dbReference type="Proteomes" id="UP000483432"/>
    </source>
</evidence>
<reference evidence="1 2" key="1">
    <citation type="submission" date="2019-09" db="EMBL/GenBank/DDBJ databases">
        <title>H2 Metabolism Revealed by Metagenomic Analysis in Subglacial Sediment of East Antarctica.</title>
        <authorList>
            <person name="Yang Z."/>
            <person name="Zhang Y."/>
            <person name="Lv Y."/>
            <person name="Yan W."/>
            <person name="Xiao X."/>
            <person name="Sun B."/>
            <person name="Ma H."/>
        </authorList>
    </citation>
    <scope>NUCLEOTIDE SEQUENCE [LARGE SCALE GENOMIC DNA]</scope>
    <source>
        <strain evidence="1">Bin2_2</strain>
    </source>
</reference>
<dbReference type="AlphaFoldDB" id="A0A7C9P912"/>
<dbReference type="Pfam" id="PF05869">
    <property type="entry name" value="Dam"/>
    <property type="match status" value="1"/>
</dbReference>
<protein>
    <recommendedName>
        <fullName evidence="3">Adenine methyltransferase</fullName>
    </recommendedName>
</protein>
<dbReference type="GO" id="GO:0009007">
    <property type="term" value="F:site-specific DNA-methyltransferase (adenine-specific) activity"/>
    <property type="evidence" value="ECO:0007669"/>
    <property type="project" value="InterPro"/>
</dbReference>
<dbReference type="GO" id="GO:0009307">
    <property type="term" value="P:DNA restriction-modification system"/>
    <property type="evidence" value="ECO:0007669"/>
    <property type="project" value="InterPro"/>
</dbReference>
<dbReference type="Proteomes" id="UP000483432">
    <property type="component" value="Unassembled WGS sequence"/>
</dbReference>